<organism evidence="4 5">
    <name type="scientific">Streptomyces drozdowiczii</name>
    <dbReference type="NCBI Taxonomy" id="202862"/>
    <lineage>
        <taxon>Bacteria</taxon>
        <taxon>Bacillati</taxon>
        <taxon>Actinomycetota</taxon>
        <taxon>Actinomycetes</taxon>
        <taxon>Kitasatosporales</taxon>
        <taxon>Streptomycetaceae</taxon>
        <taxon>Streptomyces</taxon>
    </lineage>
</organism>
<keyword evidence="2" id="KW-0732">Signal</keyword>
<dbReference type="RefSeq" id="WP_265547088.1">
    <property type="nucleotide sequence ID" value="NZ_CP098740.1"/>
</dbReference>
<evidence type="ECO:0000256" key="2">
    <source>
        <dbReference type="ARBA" id="ARBA00022729"/>
    </source>
</evidence>
<evidence type="ECO:0000256" key="1">
    <source>
        <dbReference type="ARBA" id="ARBA00010062"/>
    </source>
</evidence>
<dbReference type="EMBL" id="CP098740">
    <property type="protein sequence ID" value="UZK58410.1"/>
    <property type="molecule type" value="Genomic_DNA"/>
</dbReference>
<dbReference type="CDD" id="cd20014">
    <property type="entry name" value="PBP1_RPA0668_benzoate-like"/>
    <property type="match status" value="1"/>
</dbReference>
<dbReference type="PANTHER" id="PTHR30483">
    <property type="entry name" value="LEUCINE-SPECIFIC-BINDING PROTEIN"/>
    <property type="match status" value="1"/>
</dbReference>
<dbReference type="Proteomes" id="UP001164963">
    <property type="component" value="Chromosome"/>
</dbReference>
<dbReference type="SUPFAM" id="SSF53822">
    <property type="entry name" value="Periplasmic binding protein-like I"/>
    <property type="match status" value="1"/>
</dbReference>
<dbReference type="PANTHER" id="PTHR30483:SF6">
    <property type="entry name" value="PERIPLASMIC BINDING PROTEIN OF ABC TRANSPORTER FOR NATURAL AMINO ACIDS"/>
    <property type="match status" value="1"/>
</dbReference>
<dbReference type="InterPro" id="IPR028082">
    <property type="entry name" value="Peripla_BP_I"/>
</dbReference>
<dbReference type="InterPro" id="IPR028081">
    <property type="entry name" value="Leu-bd"/>
</dbReference>
<proteinExistence type="inferred from homology"/>
<dbReference type="PROSITE" id="PS51257">
    <property type="entry name" value="PROKAR_LIPOPROTEIN"/>
    <property type="match status" value="1"/>
</dbReference>
<feature type="domain" description="Leucine-binding protein" evidence="3">
    <location>
        <begin position="43"/>
        <end position="386"/>
    </location>
</feature>
<protein>
    <submittedName>
        <fullName evidence="4">ABC transporter substrate-binding protein</fullName>
    </submittedName>
</protein>
<sequence length="402" mass="43068">MFFDIPRRARHRRFVRPVGAAALALGLAAVTGCSSDSGSGDKTVKVGLVASLSGTYKPVGTDLRDGFDLYLKTHDNKLGGYKVDLIVADEGDGPPTAVPAATKLVKKDKVDVLTGLVSGGSVNAVLPLVGQAKIPFLGSNARPEVKDPEYVWTTSFMSDEPGKAIAPYVKEKVDGPVYAIGPDYQGGYDELRGFTDEFKRIGGKLANPDGKTKWTPFPKTTNFMPYFAEIAKTDAKAVYCFYAGKAAIDFAKQYAQSDVADLPLYTAFVTEGSVLQAEGQAAKGIYSVLNYAPDLDNAANRKFAADWTAEHDTQPTTYAMSSYDAAAVLDKAIADAAKKGDVTPQTINKAIASLGQIDSPRGNWEFSEKAHAPVQTWYLRQVRPDGNQLSNVMVQDLATLGG</sequence>
<accession>A0ABY6Q1D3</accession>
<gene>
    <name evidence="4" type="ORF">NEH16_06505</name>
</gene>
<dbReference type="InterPro" id="IPR051010">
    <property type="entry name" value="BCAA_transport"/>
</dbReference>
<evidence type="ECO:0000313" key="5">
    <source>
        <dbReference type="Proteomes" id="UP001164963"/>
    </source>
</evidence>
<reference evidence="4" key="1">
    <citation type="journal article" date="2022" name="Front. Microbiol.">
        <title>Mirubactin C rescues the lethal effect of cell wall biosynthesis mutations in Bacillus subtilis.</title>
        <authorList>
            <person name="Kepplinger B."/>
            <person name="Wen X."/>
            <person name="Tyler A.R."/>
            <person name="Kim B.Y."/>
            <person name="Brown J."/>
            <person name="Banks P."/>
            <person name="Dashti Y."/>
            <person name="Mackenzie E.S."/>
            <person name="Wills C."/>
            <person name="Kawai Y."/>
            <person name="Waldron K.J."/>
            <person name="Allenby N.E.E."/>
            <person name="Wu L.J."/>
            <person name="Hall M.J."/>
            <person name="Errington J."/>
        </authorList>
    </citation>
    <scope>NUCLEOTIDE SEQUENCE</scope>
    <source>
        <strain evidence="4">MDA8-470</strain>
    </source>
</reference>
<dbReference type="Gene3D" id="3.40.50.2300">
    <property type="match status" value="2"/>
</dbReference>
<evidence type="ECO:0000313" key="4">
    <source>
        <dbReference type="EMBL" id="UZK58410.1"/>
    </source>
</evidence>
<dbReference type="Pfam" id="PF13458">
    <property type="entry name" value="Peripla_BP_6"/>
    <property type="match status" value="1"/>
</dbReference>
<name>A0ABY6Q1D3_9ACTN</name>
<keyword evidence="5" id="KW-1185">Reference proteome</keyword>
<comment type="similarity">
    <text evidence="1">Belongs to the leucine-binding protein family.</text>
</comment>
<evidence type="ECO:0000259" key="3">
    <source>
        <dbReference type="Pfam" id="PF13458"/>
    </source>
</evidence>